<dbReference type="AlphaFoldDB" id="A0A9P0HAL3"/>
<dbReference type="Gene3D" id="3.40.50.2000">
    <property type="entry name" value="Glycogen Phosphorylase B"/>
    <property type="match status" value="2"/>
</dbReference>
<keyword evidence="4" id="KW-0472">Membrane</keyword>
<evidence type="ECO:0000256" key="2">
    <source>
        <dbReference type="ARBA" id="ARBA00022676"/>
    </source>
</evidence>
<keyword evidence="7" id="KW-1185">Reference proteome</keyword>
<dbReference type="PANTHER" id="PTHR48043">
    <property type="entry name" value="EG:EG0003.4 PROTEIN-RELATED"/>
    <property type="match status" value="1"/>
</dbReference>
<dbReference type="Pfam" id="PF00201">
    <property type="entry name" value="UDPGT"/>
    <property type="match status" value="1"/>
</dbReference>
<protein>
    <recommendedName>
        <fullName evidence="8">UDP-glucuronosyltransferase</fullName>
    </recommendedName>
</protein>
<organism evidence="6 7">
    <name type="scientific">Nezara viridula</name>
    <name type="common">Southern green stink bug</name>
    <name type="synonym">Cimex viridulus</name>
    <dbReference type="NCBI Taxonomy" id="85310"/>
    <lineage>
        <taxon>Eukaryota</taxon>
        <taxon>Metazoa</taxon>
        <taxon>Ecdysozoa</taxon>
        <taxon>Arthropoda</taxon>
        <taxon>Hexapoda</taxon>
        <taxon>Insecta</taxon>
        <taxon>Pterygota</taxon>
        <taxon>Neoptera</taxon>
        <taxon>Paraneoptera</taxon>
        <taxon>Hemiptera</taxon>
        <taxon>Heteroptera</taxon>
        <taxon>Panheteroptera</taxon>
        <taxon>Pentatomomorpha</taxon>
        <taxon>Pentatomoidea</taxon>
        <taxon>Pentatomidae</taxon>
        <taxon>Pentatominae</taxon>
        <taxon>Nezara</taxon>
    </lineage>
</organism>
<feature type="chain" id="PRO_5040123429" description="UDP-glucuronosyltransferase" evidence="5">
    <location>
        <begin position="20"/>
        <end position="507"/>
    </location>
</feature>
<keyword evidence="5" id="KW-0732">Signal</keyword>
<dbReference type="PANTHER" id="PTHR48043:SF159">
    <property type="entry name" value="EG:EG0003.4 PROTEIN-RELATED"/>
    <property type="match status" value="1"/>
</dbReference>
<dbReference type="Proteomes" id="UP001152798">
    <property type="component" value="Chromosome 4"/>
</dbReference>
<reference evidence="6" key="1">
    <citation type="submission" date="2022-01" db="EMBL/GenBank/DDBJ databases">
        <authorList>
            <person name="King R."/>
        </authorList>
    </citation>
    <scope>NUCLEOTIDE SEQUENCE</scope>
</reference>
<keyword evidence="4" id="KW-0812">Transmembrane</keyword>
<evidence type="ECO:0000256" key="4">
    <source>
        <dbReference type="SAM" id="Phobius"/>
    </source>
</evidence>
<evidence type="ECO:0000256" key="3">
    <source>
        <dbReference type="ARBA" id="ARBA00022679"/>
    </source>
</evidence>
<dbReference type="InterPro" id="IPR002213">
    <property type="entry name" value="UDP_glucos_trans"/>
</dbReference>
<dbReference type="SUPFAM" id="SSF53756">
    <property type="entry name" value="UDP-Glycosyltransferase/glycogen phosphorylase"/>
    <property type="match status" value="1"/>
</dbReference>
<evidence type="ECO:0000313" key="6">
    <source>
        <dbReference type="EMBL" id="CAH1398448.1"/>
    </source>
</evidence>
<evidence type="ECO:0008006" key="8">
    <source>
        <dbReference type="Google" id="ProtNLM"/>
    </source>
</evidence>
<evidence type="ECO:0000256" key="1">
    <source>
        <dbReference type="ARBA" id="ARBA00009995"/>
    </source>
</evidence>
<sequence>MVALPAILLLFIGVVPLEAANILILAPMPLYSHTYAFVAIFKELAVRGHNVTFVSPYPLKDPPPNWRDVEVGYVPYTANSIKTMMDGPYSFYFALNDFCKTLMEKVFQEKLFMEFLEYDTTKYDLLLLESHFCQEPLIAISHKQKIPAVTFQAMSLTPWYSFLSGNEVSLHLQPNMRSPYTNRMSFLQRLHNFFINVLELCIHYYDYIPHQQALMDKYIRYPGYENRPSLLDMLRNTSLTLMDYHFSVGYPEPLLPNVIPVGGLSAKIGEKLPEEFKNIMDNAKEGVVYLNFGSVLNSKQLPEGMLETVLAAMGELNHTVLMKWDQENVPNKPKNVLIRKWYPQPGILAHPNIRIFITHAGLHGITEAPSAGVPVLCVPFFADQEFNSRYAEQAGFGITLLPNELTKESIVNSVVKIINEPRYKENAVARSNILHDRPTPPIDSAIYWIEYVIRHKGAKHLRPARNDLSLYEVLGIDIALFILSIAVLPFLFLILLCRRRATKVKQD</sequence>
<keyword evidence="4" id="KW-1133">Transmembrane helix</keyword>
<name>A0A9P0HAL3_NEZVI</name>
<feature type="signal peptide" evidence="5">
    <location>
        <begin position="1"/>
        <end position="19"/>
    </location>
</feature>
<proteinExistence type="inferred from homology"/>
<keyword evidence="3" id="KW-0808">Transferase</keyword>
<dbReference type="OrthoDB" id="5835829at2759"/>
<dbReference type="InterPro" id="IPR050271">
    <property type="entry name" value="UDP-glycosyltransferase"/>
</dbReference>
<feature type="transmembrane region" description="Helical" evidence="4">
    <location>
        <begin position="478"/>
        <end position="497"/>
    </location>
</feature>
<comment type="similarity">
    <text evidence="1">Belongs to the UDP-glycosyltransferase family.</text>
</comment>
<dbReference type="GO" id="GO:0008194">
    <property type="term" value="F:UDP-glycosyltransferase activity"/>
    <property type="evidence" value="ECO:0007669"/>
    <property type="project" value="InterPro"/>
</dbReference>
<dbReference type="FunFam" id="3.40.50.2000:FF:000021">
    <property type="entry name" value="UDP-glucuronosyltransferase"/>
    <property type="match status" value="1"/>
</dbReference>
<keyword evidence="2" id="KW-0328">Glycosyltransferase</keyword>
<evidence type="ECO:0000256" key="5">
    <source>
        <dbReference type="SAM" id="SignalP"/>
    </source>
</evidence>
<accession>A0A9P0HAL3</accession>
<dbReference type="CDD" id="cd03784">
    <property type="entry name" value="GT1_Gtf-like"/>
    <property type="match status" value="1"/>
</dbReference>
<dbReference type="EMBL" id="OV725080">
    <property type="protein sequence ID" value="CAH1398448.1"/>
    <property type="molecule type" value="Genomic_DNA"/>
</dbReference>
<gene>
    <name evidence="6" type="ORF">NEZAVI_LOCUS8099</name>
</gene>
<evidence type="ECO:0000313" key="7">
    <source>
        <dbReference type="Proteomes" id="UP001152798"/>
    </source>
</evidence>